<dbReference type="InterPro" id="IPR014721">
    <property type="entry name" value="Ribsml_uS5_D2-typ_fold_subgr"/>
</dbReference>
<dbReference type="NCBIfam" id="TIGR00368">
    <property type="entry name" value="YifB family Mg chelatase-like AAA ATPase"/>
    <property type="match status" value="1"/>
</dbReference>
<dbReference type="PATRIC" id="fig|1618333.3.peg.117"/>
<dbReference type="InterPro" id="IPR000523">
    <property type="entry name" value="Mg_chelatse_chII-like_cat_dom"/>
</dbReference>
<dbReference type="CDD" id="cd00009">
    <property type="entry name" value="AAA"/>
    <property type="match status" value="1"/>
</dbReference>
<dbReference type="GO" id="GO:0005524">
    <property type="term" value="F:ATP binding"/>
    <property type="evidence" value="ECO:0007669"/>
    <property type="project" value="InterPro"/>
</dbReference>
<comment type="similarity">
    <text evidence="1">Belongs to the Mg-chelatase subunits D/I family. ComM subfamily.</text>
</comment>
<dbReference type="InterPro" id="IPR045006">
    <property type="entry name" value="CHLI-like"/>
</dbReference>
<dbReference type="InterPro" id="IPR027417">
    <property type="entry name" value="P-loop_NTPase"/>
</dbReference>
<dbReference type="InterPro" id="IPR020568">
    <property type="entry name" value="Ribosomal_Su5_D2-typ_SF"/>
</dbReference>
<dbReference type="Gene3D" id="3.40.50.300">
    <property type="entry name" value="P-loop containing nucleotide triphosphate hydrolases"/>
    <property type="match status" value="1"/>
</dbReference>
<dbReference type="Pfam" id="PF13335">
    <property type="entry name" value="Mg_chelatase_C"/>
    <property type="match status" value="1"/>
</dbReference>
<dbReference type="Gene3D" id="3.30.230.10">
    <property type="match status" value="1"/>
</dbReference>
<gene>
    <name evidence="3" type="ORF">UR93_C0002G0020</name>
</gene>
<feature type="domain" description="AAA+ ATPase" evidence="2">
    <location>
        <begin position="214"/>
        <end position="397"/>
    </location>
</feature>
<name>A0A0G0D779_9BACT</name>
<dbReference type="SUPFAM" id="SSF54211">
    <property type="entry name" value="Ribosomal protein S5 domain 2-like"/>
    <property type="match status" value="1"/>
</dbReference>
<reference evidence="3 4" key="1">
    <citation type="journal article" date="2015" name="Nature">
        <title>rRNA introns, odd ribosomes, and small enigmatic genomes across a large radiation of phyla.</title>
        <authorList>
            <person name="Brown C.T."/>
            <person name="Hug L.A."/>
            <person name="Thomas B.C."/>
            <person name="Sharon I."/>
            <person name="Castelle C.J."/>
            <person name="Singh A."/>
            <person name="Wilkins M.J."/>
            <person name="Williams K.H."/>
            <person name="Banfield J.F."/>
        </authorList>
    </citation>
    <scope>NUCLEOTIDE SEQUENCE [LARGE SCALE GENOMIC DNA]</scope>
</reference>
<dbReference type="PANTHER" id="PTHR32039:SF7">
    <property type="entry name" value="COMPETENCE PROTEIN COMM"/>
    <property type="match status" value="1"/>
</dbReference>
<dbReference type="EMBL" id="LBRB01000002">
    <property type="protein sequence ID" value="KKP89118.1"/>
    <property type="molecule type" value="Genomic_DNA"/>
</dbReference>
<evidence type="ECO:0000313" key="4">
    <source>
        <dbReference type="Proteomes" id="UP000034316"/>
    </source>
</evidence>
<proteinExistence type="inferred from homology"/>
<dbReference type="Pfam" id="PF13541">
    <property type="entry name" value="ChlI"/>
    <property type="match status" value="1"/>
</dbReference>
<evidence type="ECO:0000256" key="1">
    <source>
        <dbReference type="ARBA" id="ARBA00006354"/>
    </source>
</evidence>
<sequence length="506" mass="56120">MAFSKINSATVVGLNAILVESEVDVKKGLPGLVIVGLGDKAVEESRERVKSAIVNSKQKFPRNKIVINLAPADVKKEGPAFDLAIAIGILKADRQLEKNFDFENSLFLGELSLDGRARPVRGILSIMLEARRNKIENIFIPIDNASEASLIKNLNIYPVSNLRDLVDHINGVKSIEKYTYDKKTVEKSVISESDFAYVSGQEQVKRALEIAASGGHNILMSGPPGSGKSMLAKAFATILPKLTDKEILEVSRIYSVSGLLSKAKPLIYNRPVRNPHHTTSSVAIVGGGTHPKPGEITLAHRGVLFFDELPEYRRDVLEALRQPLEDKKITVSRAQGTLVFPANFIFIGACNPCPCGYLNDSKKNCICSPFQIIRYRKKLSGPLLDRIDIHIEVPRLSFEKLTKEAVAESSESIRNRVEKSRLIQLNRQDKINSDLSSQAIKKYCLLDGQSKNILKNAIDQLGLSARGYFKILKIARTIADLENSQQINSQHLTEALQYRPKMEENL</sequence>
<comment type="caution">
    <text evidence="3">The sequence shown here is derived from an EMBL/GenBank/DDBJ whole genome shotgun (WGS) entry which is preliminary data.</text>
</comment>
<dbReference type="InterPro" id="IPR004482">
    <property type="entry name" value="Mg_chelat-rel"/>
</dbReference>
<dbReference type="PANTHER" id="PTHR32039">
    <property type="entry name" value="MAGNESIUM-CHELATASE SUBUNIT CHLI"/>
    <property type="match status" value="1"/>
</dbReference>
<evidence type="ECO:0000313" key="3">
    <source>
        <dbReference type="EMBL" id="KKP89118.1"/>
    </source>
</evidence>
<dbReference type="Proteomes" id="UP000034316">
    <property type="component" value="Unassembled WGS sequence"/>
</dbReference>
<evidence type="ECO:0000259" key="2">
    <source>
        <dbReference type="SMART" id="SM00382"/>
    </source>
</evidence>
<protein>
    <submittedName>
        <fullName evidence="3">Mg chelatase-like protein</fullName>
    </submittedName>
</protein>
<dbReference type="STRING" id="1618333.UR93_C0002G0020"/>
<dbReference type="InterPro" id="IPR003593">
    <property type="entry name" value="AAA+_ATPase"/>
</dbReference>
<dbReference type="Pfam" id="PF01078">
    <property type="entry name" value="Mg_chelatase"/>
    <property type="match status" value="1"/>
</dbReference>
<dbReference type="SUPFAM" id="SSF52540">
    <property type="entry name" value="P-loop containing nucleoside triphosphate hydrolases"/>
    <property type="match status" value="1"/>
</dbReference>
<dbReference type="InterPro" id="IPR025158">
    <property type="entry name" value="Mg_chelat-rel_C"/>
</dbReference>
<organism evidence="3 4">
    <name type="scientific">Berkelbacteria bacterium GW2011_GWA2_35_9</name>
    <dbReference type="NCBI Taxonomy" id="1618333"/>
    <lineage>
        <taxon>Bacteria</taxon>
        <taxon>Candidatus Berkelbacteria</taxon>
    </lineage>
</organism>
<dbReference type="SMART" id="SM00382">
    <property type="entry name" value="AAA"/>
    <property type="match status" value="1"/>
</dbReference>
<accession>A0A0G0D779</accession>
<dbReference type="AlphaFoldDB" id="A0A0G0D779"/>